<dbReference type="Pfam" id="PF00085">
    <property type="entry name" value="Thioredoxin"/>
    <property type="match status" value="1"/>
</dbReference>
<dbReference type="PRINTS" id="PR00421">
    <property type="entry name" value="THIOREDOXIN"/>
</dbReference>
<dbReference type="InterPro" id="IPR013766">
    <property type="entry name" value="Thioredoxin_domain"/>
</dbReference>
<dbReference type="PANTHER" id="PTHR45663">
    <property type="entry name" value="GEO12009P1"/>
    <property type="match status" value="1"/>
</dbReference>
<keyword evidence="3" id="KW-1015">Disulfide bond</keyword>
<dbReference type="Gene3D" id="3.40.30.10">
    <property type="entry name" value="Glutaredoxin"/>
    <property type="match status" value="1"/>
</dbReference>
<proteinExistence type="predicted"/>
<evidence type="ECO:0000256" key="4">
    <source>
        <dbReference type="ARBA" id="ARBA00023284"/>
    </source>
</evidence>
<dbReference type="AlphaFoldDB" id="A0A098E7Q5"/>
<evidence type="ECO:0000256" key="3">
    <source>
        <dbReference type="ARBA" id="ARBA00023157"/>
    </source>
</evidence>
<evidence type="ECO:0000256" key="1">
    <source>
        <dbReference type="ARBA" id="ARBA00022448"/>
    </source>
</evidence>
<dbReference type="PROSITE" id="PS00194">
    <property type="entry name" value="THIOREDOXIN_1"/>
    <property type="match status" value="1"/>
</dbReference>
<dbReference type="CDD" id="cd02947">
    <property type="entry name" value="TRX_family"/>
    <property type="match status" value="1"/>
</dbReference>
<sequence>MKNADADVTAADNTDDELERIKKKKLEEMIKEFQNKQNLKSLNKSESKMESISKPIEINDSNFGEIVKKYPVVVVDCWAEWCGPCRMIAPIVEELAKDYAGKIVFGKLDVDNNHQIPAQYGIMGIPTLLIFKNGQNVDKIVGAAPKSMLEAKIKKYI</sequence>
<evidence type="ECO:0000256" key="2">
    <source>
        <dbReference type="ARBA" id="ARBA00022982"/>
    </source>
</evidence>
<name>A0A098E7Q5_9ZZZZ</name>
<dbReference type="InterPro" id="IPR017937">
    <property type="entry name" value="Thioredoxin_CS"/>
</dbReference>
<feature type="domain" description="Thioredoxin" evidence="5">
    <location>
        <begin position="38"/>
        <end position="157"/>
    </location>
</feature>
<dbReference type="InterPro" id="IPR005746">
    <property type="entry name" value="Thioredoxin"/>
</dbReference>
<dbReference type="PANTHER" id="PTHR45663:SF11">
    <property type="entry name" value="GEO12009P1"/>
    <property type="match status" value="1"/>
</dbReference>
<evidence type="ECO:0000259" key="5">
    <source>
        <dbReference type="PROSITE" id="PS51352"/>
    </source>
</evidence>
<dbReference type="PROSITE" id="PS51352">
    <property type="entry name" value="THIOREDOXIN_2"/>
    <property type="match status" value="1"/>
</dbReference>
<dbReference type="FunFam" id="3.40.30.10:FF:000001">
    <property type="entry name" value="Thioredoxin"/>
    <property type="match status" value="1"/>
</dbReference>
<dbReference type="SUPFAM" id="SSF52833">
    <property type="entry name" value="Thioredoxin-like"/>
    <property type="match status" value="1"/>
</dbReference>
<dbReference type="NCBIfam" id="TIGR01068">
    <property type="entry name" value="thioredoxin"/>
    <property type="match status" value="1"/>
</dbReference>
<reference evidence="6" key="1">
    <citation type="submission" date="2014-09" db="EMBL/GenBank/DDBJ databases">
        <authorList>
            <person name="Probst J Alexander"/>
        </authorList>
    </citation>
    <scope>NUCLEOTIDE SEQUENCE</scope>
</reference>
<dbReference type="GO" id="GO:0015035">
    <property type="term" value="F:protein-disulfide reductase activity"/>
    <property type="evidence" value="ECO:0007669"/>
    <property type="project" value="InterPro"/>
</dbReference>
<dbReference type="EMBL" id="CCXY01000059">
    <property type="protein sequence ID" value="CEG11546.1"/>
    <property type="molecule type" value="Genomic_DNA"/>
</dbReference>
<keyword evidence="2" id="KW-0249">Electron transport</keyword>
<evidence type="ECO:0000313" key="6">
    <source>
        <dbReference type="EMBL" id="CEG11546.1"/>
    </source>
</evidence>
<keyword evidence="4" id="KW-0676">Redox-active center</keyword>
<dbReference type="GO" id="GO:0005737">
    <property type="term" value="C:cytoplasm"/>
    <property type="evidence" value="ECO:0007669"/>
    <property type="project" value="TreeGrafter"/>
</dbReference>
<organism evidence="6">
    <name type="scientific">groundwater metagenome</name>
    <dbReference type="NCBI Taxonomy" id="717931"/>
    <lineage>
        <taxon>unclassified sequences</taxon>
        <taxon>metagenomes</taxon>
        <taxon>ecological metagenomes</taxon>
    </lineage>
</organism>
<keyword evidence="1" id="KW-0813">Transport</keyword>
<accession>A0A098E7Q5</accession>
<protein>
    <submittedName>
        <fullName evidence="6">Thioredoxin M-type, chloroplastic</fullName>
    </submittedName>
</protein>
<dbReference type="InterPro" id="IPR036249">
    <property type="entry name" value="Thioredoxin-like_sf"/>
</dbReference>
<gene>
    <name evidence="6" type="ORF">MSIBF_A1510012</name>
</gene>